<dbReference type="SUPFAM" id="SSF57756">
    <property type="entry name" value="Retrovirus zinc finger-like domains"/>
    <property type="match status" value="1"/>
</dbReference>
<dbReference type="Pfam" id="PF00098">
    <property type="entry name" value="zf-CCHC"/>
    <property type="match status" value="1"/>
</dbReference>
<feature type="coiled-coil region" evidence="2">
    <location>
        <begin position="593"/>
        <end position="620"/>
    </location>
</feature>
<feature type="region of interest" description="Disordered" evidence="3">
    <location>
        <begin position="177"/>
        <end position="233"/>
    </location>
</feature>
<reference evidence="5" key="1">
    <citation type="journal article" date="2019" name="Sci. Rep.">
        <title>Draft genome of Tanacetum cinerariifolium, the natural source of mosquito coil.</title>
        <authorList>
            <person name="Yamashiro T."/>
            <person name="Shiraishi A."/>
            <person name="Satake H."/>
            <person name="Nakayama K."/>
        </authorList>
    </citation>
    <scope>NUCLEOTIDE SEQUENCE</scope>
</reference>
<protein>
    <recommendedName>
        <fullName evidence="4">CCHC-type domain-containing protein</fullName>
    </recommendedName>
</protein>
<evidence type="ECO:0000313" key="5">
    <source>
        <dbReference type="EMBL" id="GEU73439.1"/>
    </source>
</evidence>
<evidence type="ECO:0000256" key="3">
    <source>
        <dbReference type="SAM" id="MobiDB-lite"/>
    </source>
</evidence>
<evidence type="ECO:0000256" key="2">
    <source>
        <dbReference type="SAM" id="Coils"/>
    </source>
</evidence>
<organism evidence="5">
    <name type="scientific">Tanacetum cinerariifolium</name>
    <name type="common">Dalmatian daisy</name>
    <name type="synonym">Chrysanthemum cinerariifolium</name>
    <dbReference type="NCBI Taxonomy" id="118510"/>
    <lineage>
        <taxon>Eukaryota</taxon>
        <taxon>Viridiplantae</taxon>
        <taxon>Streptophyta</taxon>
        <taxon>Embryophyta</taxon>
        <taxon>Tracheophyta</taxon>
        <taxon>Spermatophyta</taxon>
        <taxon>Magnoliopsida</taxon>
        <taxon>eudicotyledons</taxon>
        <taxon>Gunneridae</taxon>
        <taxon>Pentapetalae</taxon>
        <taxon>asterids</taxon>
        <taxon>campanulids</taxon>
        <taxon>Asterales</taxon>
        <taxon>Asteraceae</taxon>
        <taxon>Asteroideae</taxon>
        <taxon>Anthemideae</taxon>
        <taxon>Anthemidinae</taxon>
        <taxon>Tanacetum</taxon>
    </lineage>
</organism>
<keyword evidence="1" id="KW-0479">Metal-binding</keyword>
<sequence>MTTPNVTSSTDSQMHNNIMAAGLRDPLRKCILNGPYKPTTVLVQAVEATDDSPAIPKHTTVETPMNMSLENKAHFQAEKEAIHLILTRIGDEIYSTIDACQTAQEMWEAIKRLQQETMESYYTRFYKLMNEMIRNNLTVTMMQVNVQFLQQLQPQMVKISKECQVLLLKLIKTHSTKHQGLTNHATSSKPSIPTRSHTTTKHKGKEIAKPITPPSETASKEDSDPEQPQRDKDMKKNLALIAKYFKKIYKPTNNNLKTSSNPRNKNVDTAPRFKNDNQSKQFRNQRTVNVAGVRERVGSPVVQQSGIQCFNCKEYGHFAKECRKSKRVKDFAYHKEKMLLCKQAKQEAHYSYMAKIQEVPTADLGTDSGPLEQVHNNAGYNVFANDLQRSEQSESVSNTCLVETDDSNVVPDSPDMCEDAIQNEQNDVESDDERVALANLIANLKLDVDENKKIQKQLRKANTTLAQELKECKTILEETSKSLGESISVRDSCLVALRTKQAEFEKYKAFNDRTIDYDKLERKLNETLGQLALKDIKIKEGLKTKAYEILVVKQKHDELMKQSLLTKSHYEGLVKQKTKNDSFRFVHELKQEMHADLKYVESLEKEIDELESDKAEFSDMYDVILQECVSKDVICPYLQSLSDLDALDGLQCLYLHKQSSVIANLKFLGLTFDSIELYKHHKASVASCFLVDTGREGLPMTLSSG</sequence>
<dbReference type="InterPro" id="IPR036875">
    <property type="entry name" value="Znf_CCHC_sf"/>
</dbReference>
<dbReference type="EMBL" id="BKCJ010006689">
    <property type="protein sequence ID" value="GEU73439.1"/>
    <property type="molecule type" value="Genomic_DNA"/>
</dbReference>
<feature type="compositionally biased region" description="Polar residues" evidence="3">
    <location>
        <begin position="178"/>
        <end position="197"/>
    </location>
</feature>
<dbReference type="SMART" id="SM00343">
    <property type="entry name" value="ZnF_C2HC"/>
    <property type="match status" value="1"/>
</dbReference>
<dbReference type="InterPro" id="IPR001878">
    <property type="entry name" value="Znf_CCHC"/>
</dbReference>
<dbReference type="Gene3D" id="4.10.60.10">
    <property type="entry name" value="Zinc finger, CCHC-type"/>
    <property type="match status" value="1"/>
</dbReference>
<gene>
    <name evidence="5" type="ORF">Tci_045417</name>
</gene>
<dbReference type="AlphaFoldDB" id="A0A6L2MJ33"/>
<feature type="domain" description="CCHC-type" evidence="4">
    <location>
        <begin position="309"/>
        <end position="324"/>
    </location>
</feature>
<feature type="compositionally biased region" description="Polar residues" evidence="3">
    <location>
        <begin position="252"/>
        <end position="264"/>
    </location>
</feature>
<accession>A0A6L2MJ33</accession>
<feature type="compositionally biased region" description="Basic and acidic residues" evidence="3">
    <location>
        <begin position="218"/>
        <end position="233"/>
    </location>
</feature>
<proteinExistence type="predicted"/>
<dbReference type="GO" id="GO:0003676">
    <property type="term" value="F:nucleic acid binding"/>
    <property type="evidence" value="ECO:0007669"/>
    <property type="project" value="InterPro"/>
</dbReference>
<comment type="caution">
    <text evidence="5">The sequence shown here is derived from an EMBL/GenBank/DDBJ whole genome shotgun (WGS) entry which is preliminary data.</text>
</comment>
<evidence type="ECO:0000259" key="4">
    <source>
        <dbReference type="PROSITE" id="PS50158"/>
    </source>
</evidence>
<name>A0A6L2MJ33_TANCI</name>
<keyword evidence="1" id="KW-0863">Zinc-finger</keyword>
<keyword evidence="1" id="KW-0862">Zinc</keyword>
<evidence type="ECO:0000256" key="1">
    <source>
        <dbReference type="PROSITE-ProRule" id="PRU00047"/>
    </source>
</evidence>
<keyword evidence="2" id="KW-0175">Coiled coil</keyword>
<feature type="region of interest" description="Disordered" evidence="3">
    <location>
        <begin position="252"/>
        <end position="275"/>
    </location>
</feature>
<dbReference type="GO" id="GO:0008270">
    <property type="term" value="F:zinc ion binding"/>
    <property type="evidence" value="ECO:0007669"/>
    <property type="project" value="UniProtKB-KW"/>
</dbReference>
<dbReference type="PROSITE" id="PS50158">
    <property type="entry name" value="ZF_CCHC"/>
    <property type="match status" value="1"/>
</dbReference>